<dbReference type="STRING" id="1069081.SAMN05660197_0353"/>
<accession>A0A1W1WQS9</accession>
<dbReference type="FunFam" id="3.30.950.10:FF:000001">
    <property type="entry name" value="Siroheme synthase"/>
    <property type="match status" value="1"/>
</dbReference>
<dbReference type="EMBL" id="FWWZ01000001">
    <property type="protein sequence ID" value="SMC08596.1"/>
    <property type="molecule type" value="Genomic_DNA"/>
</dbReference>
<dbReference type="CDD" id="cd11642">
    <property type="entry name" value="SUMT"/>
    <property type="match status" value="1"/>
</dbReference>
<evidence type="ECO:0000256" key="3">
    <source>
        <dbReference type="ARBA" id="ARBA00022573"/>
    </source>
</evidence>
<reference evidence="13" key="1">
    <citation type="submission" date="2017-04" db="EMBL/GenBank/DDBJ databases">
        <authorList>
            <person name="Varghese N."/>
            <person name="Submissions S."/>
        </authorList>
    </citation>
    <scope>NUCLEOTIDE SEQUENCE [LARGE SCALE GENOMIC DNA]</scope>
    <source>
        <strain evidence="13">DSM 16512</strain>
    </source>
</reference>
<keyword evidence="5 10" id="KW-0808">Transferase</keyword>
<keyword evidence="13" id="KW-1185">Reference proteome</keyword>
<evidence type="ECO:0000256" key="2">
    <source>
        <dbReference type="ARBA" id="ARBA00012162"/>
    </source>
</evidence>
<keyword evidence="7" id="KW-0627">Porphyrin biosynthesis</keyword>
<keyword evidence="6" id="KW-0949">S-adenosyl-L-methionine</keyword>
<evidence type="ECO:0000256" key="4">
    <source>
        <dbReference type="ARBA" id="ARBA00022603"/>
    </source>
</evidence>
<feature type="domain" description="Tetrapyrrole methylase" evidence="11">
    <location>
        <begin position="3"/>
        <end position="214"/>
    </location>
</feature>
<evidence type="ECO:0000259" key="11">
    <source>
        <dbReference type="Pfam" id="PF00590"/>
    </source>
</evidence>
<dbReference type="GO" id="GO:0019354">
    <property type="term" value="P:siroheme biosynthetic process"/>
    <property type="evidence" value="ECO:0007669"/>
    <property type="project" value="UniProtKB-UniPathway"/>
</dbReference>
<evidence type="ECO:0000313" key="12">
    <source>
        <dbReference type="EMBL" id="SMC08596.1"/>
    </source>
</evidence>
<dbReference type="EC" id="2.1.1.107" evidence="2"/>
<evidence type="ECO:0000256" key="1">
    <source>
        <dbReference type="ARBA" id="ARBA00005879"/>
    </source>
</evidence>
<gene>
    <name evidence="12" type="ORF">SAMN05660197_0353</name>
</gene>
<dbReference type="PANTHER" id="PTHR45790">
    <property type="entry name" value="SIROHEME SYNTHASE-RELATED"/>
    <property type="match status" value="1"/>
</dbReference>
<keyword evidence="3" id="KW-0169">Cobalamin biosynthesis</keyword>
<dbReference type="InterPro" id="IPR014776">
    <property type="entry name" value="4pyrrole_Mease_sub2"/>
</dbReference>
<evidence type="ECO:0000256" key="6">
    <source>
        <dbReference type="ARBA" id="ARBA00022691"/>
    </source>
</evidence>
<dbReference type="OrthoDB" id="9815856at2"/>
<organism evidence="12 13">
    <name type="scientific">Nitratiruptor tergarcus DSM 16512</name>
    <dbReference type="NCBI Taxonomy" id="1069081"/>
    <lineage>
        <taxon>Bacteria</taxon>
        <taxon>Pseudomonadati</taxon>
        <taxon>Campylobacterota</taxon>
        <taxon>Epsilonproteobacteria</taxon>
        <taxon>Nautiliales</taxon>
        <taxon>Nitratiruptoraceae</taxon>
        <taxon>Nitratiruptor</taxon>
    </lineage>
</organism>
<dbReference type="Gene3D" id="3.40.1010.10">
    <property type="entry name" value="Cobalt-precorrin-4 Transmethylase, Domain 1"/>
    <property type="match status" value="1"/>
</dbReference>
<dbReference type="AlphaFoldDB" id="A0A1W1WQS9"/>
<dbReference type="FunFam" id="3.40.1010.10:FF:000001">
    <property type="entry name" value="Siroheme synthase"/>
    <property type="match status" value="1"/>
</dbReference>
<keyword evidence="4 10" id="KW-0489">Methyltransferase</keyword>
<dbReference type="Pfam" id="PF00590">
    <property type="entry name" value="TP_methylase"/>
    <property type="match status" value="1"/>
</dbReference>
<comment type="pathway">
    <text evidence="9">Cofactor biosynthesis; adenosylcobalamin biosynthesis; precorrin-2 from uroporphyrinogen III: step 1/1.</text>
</comment>
<dbReference type="InterPro" id="IPR000878">
    <property type="entry name" value="4pyrrol_Mease"/>
</dbReference>
<dbReference type="GO" id="GO:0032259">
    <property type="term" value="P:methylation"/>
    <property type="evidence" value="ECO:0007669"/>
    <property type="project" value="UniProtKB-KW"/>
</dbReference>
<dbReference type="InterPro" id="IPR050161">
    <property type="entry name" value="Siro_Cobalamin_biosynth"/>
</dbReference>
<evidence type="ECO:0000256" key="8">
    <source>
        <dbReference type="ARBA" id="ARBA00025705"/>
    </source>
</evidence>
<dbReference type="Gene3D" id="3.30.950.10">
    <property type="entry name" value="Methyltransferase, Cobalt-precorrin-4 Transmethylase, Domain 2"/>
    <property type="match status" value="1"/>
</dbReference>
<dbReference type="PANTHER" id="PTHR45790:SF3">
    <property type="entry name" value="S-ADENOSYL-L-METHIONINE-DEPENDENT UROPORPHYRINOGEN III METHYLTRANSFERASE, CHLOROPLASTIC"/>
    <property type="match status" value="1"/>
</dbReference>
<evidence type="ECO:0000256" key="9">
    <source>
        <dbReference type="ARBA" id="ARBA00060548"/>
    </source>
</evidence>
<dbReference type="NCBIfam" id="TIGR01469">
    <property type="entry name" value="cobA_cysG_Cterm"/>
    <property type="match status" value="1"/>
</dbReference>
<dbReference type="UniPathway" id="UPA00262">
    <property type="reaction ID" value="UER00211"/>
</dbReference>
<evidence type="ECO:0000313" key="13">
    <source>
        <dbReference type="Proteomes" id="UP000192602"/>
    </source>
</evidence>
<evidence type="ECO:0000256" key="7">
    <source>
        <dbReference type="ARBA" id="ARBA00023244"/>
    </source>
</evidence>
<evidence type="ECO:0000256" key="10">
    <source>
        <dbReference type="RuleBase" id="RU003960"/>
    </source>
</evidence>
<dbReference type="GO" id="GO:0009236">
    <property type="term" value="P:cobalamin biosynthetic process"/>
    <property type="evidence" value="ECO:0007669"/>
    <property type="project" value="UniProtKB-KW"/>
</dbReference>
<dbReference type="InterPro" id="IPR035996">
    <property type="entry name" value="4pyrrol_Methylase_sf"/>
</dbReference>
<dbReference type="Proteomes" id="UP000192602">
    <property type="component" value="Unassembled WGS sequence"/>
</dbReference>
<dbReference type="GO" id="GO:0004851">
    <property type="term" value="F:uroporphyrin-III C-methyltransferase activity"/>
    <property type="evidence" value="ECO:0007669"/>
    <property type="project" value="UniProtKB-EC"/>
</dbReference>
<dbReference type="InterPro" id="IPR014777">
    <property type="entry name" value="4pyrrole_Mease_sub1"/>
</dbReference>
<dbReference type="NCBIfam" id="NF004790">
    <property type="entry name" value="PRK06136.1"/>
    <property type="match status" value="1"/>
</dbReference>
<dbReference type="PROSITE" id="PS00840">
    <property type="entry name" value="SUMT_2"/>
    <property type="match status" value="1"/>
</dbReference>
<dbReference type="InterPro" id="IPR003043">
    <property type="entry name" value="Uropor_MeTrfase_CS"/>
</dbReference>
<protein>
    <recommendedName>
        <fullName evidence="2">uroporphyrinogen-III C-methyltransferase</fullName>
        <ecNumber evidence="2">2.1.1.107</ecNumber>
    </recommendedName>
</protein>
<dbReference type="SUPFAM" id="SSF53790">
    <property type="entry name" value="Tetrapyrrole methylase"/>
    <property type="match status" value="1"/>
</dbReference>
<name>A0A1W1WQS9_9BACT</name>
<dbReference type="RefSeq" id="WP_084274869.1">
    <property type="nucleotide sequence ID" value="NZ_AP026671.1"/>
</dbReference>
<comment type="pathway">
    <text evidence="8">Porphyrin-containing compound metabolism; siroheme biosynthesis; precorrin-2 from uroporphyrinogen III: step 1/1.</text>
</comment>
<evidence type="ECO:0000256" key="5">
    <source>
        <dbReference type="ARBA" id="ARBA00022679"/>
    </source>
</evidence>
<dbReference type="InterPro" id="IPR006366">
    <property type="entry name" value="CobA/CysG_C"/>
</dbReference>
<comment type="similarity">
    <text evidence="1 10">Belongs to the precorrin methyltransferase family.</text>
</comment>
<sequence>MGKVYLTGAGPGDIELLTLKAARVIKEADVIIYDRLANPEILQMAKNGCEFIYVGKEDGKHILPQEQINEVIYKSALRYDVVVRLKGGDPFVFGRGGEEGKYLFERGVDFEIIPGITSSISVPAYAGIPVTHRGVSVSFRVVTGHEAPNKEASQIPWENFKTDDTIVFLMGLHNLQQIAQKLIEIGKPKDFPVAVISKGTTPEQKTVVGTLENIYEKARDLPTPALIVVGKVVNLRESLNWFEKSARQNALAYA</sequence>
<proteinExistence type="inferred from homology"/>